<comment type="caution">
    <text evidence="1">The sequence shown here is derived from an EMBL/GenBank/DDBJ whole genome shotgun (WGS) entry which is preliminary data.</text>
</comment>
<dbReference type="SUPFAM" id="SSF48239">
    <property type="entry name" value="Terpenoid cyclases/Protein prenyltransferases"/>
    <property type="match status" value="1"/>
</dbReference>
<dbReference type="InterPro" id="IPR008930">
    <property type="entry name" value="Terpenoid_cyclase/PrenylTrfase"/>
</dbReference>
<proteinExistence type="predicted"/>
<evidence type="ECO:0000313" key="2">
    <source>
        <dbReference type="Proteomes" id="UP000637359"/>
    </source>
</evidence>
<protein>
    <recommendedName>
        <fullName evidence="3">Prenyltransferase</fullName>
    </recommendedName>
</protein>
<name>A0A923L690_9BACI</name>
<reference evidence="1" key="1">
    <citation type="submission" date="2020-08" db="EMBL/GenBank/DDBJ databases">
        <title>Genome public.</title>
        <authorList>
            <person name="Liu C."/>
            <person name="Sun Q."/>
        </authorList>
    </citation>
    <scope>NUCLEOTIDE SEQUENCE</scope>
    <source>
        <strain evidence="1">BX22</strain>
    </source>
</reference>
<evidence type="ECO:0000313" key="1">
    <source>
        <dbReference type="EMBL" id="MBC5637181.1"/>
    </source>
</evidence>
<dbReference type="AlphaFoldDB" id="A0A923L690"/>
<organism evidence="1 2">
    <name type="scientific">Ornithinibacillus hominis</name>
    <dbReference type="NCBI Taxonomy" id="2763055"/>
    <lineage>
        <taxon>Bacteria</taxon>
        <taxon>Bacillati</taxon>
        <taxon>Bacillota</taxon>
        <taxon>Bacilli</taxon>
        <taxon>Bacillales</taxon>
        <taxon>Bacillaceae</taxon>
        <taxon>Ornithinibacillus</taxon>
    </lineage>
</organism>
<dbReference type="Gene3D" id="1.50.10.20">
    <property type="match status" value="1"/>
</dbReference>
<gene>
    <name evidence="1" type="ORF">H8S33_10210</name>
</gene>
<accession>A0A923L690</accession>
<sequence length="326" mass="38091">MKKVASEQFNRTREFLLRHCRNLEIDRFDYVFGTGSKDKVLKSLKEFQNEDGGFGHGIEPDFWLPKSSPMASWAAAQVLIEIGAEKEEPIVQKLISYLIDTYNEESGQWTSVLPENNDYPHAPWWHWEEGVQENWSFNPSVELAATLIHWSEPTSSSSEIGWDSVGKAVTHLMNQTEMDKHEINNFQQCIKLLKPHQSTFESHIPFSFEQVEEKVIDLALECINKDVTQWDTGYEPLPLDFVQSPSDKLCSKLGSLIDQNFMFYVNQLSEDGTWDISWEWGNYPKEFEMARIYWKGILAVERYKRFDSFGYLDIDIEKSEMKKIRF</sequence>
<keyword evidence="2" id="KW-1185">Reference proteome</keyword>
<dbReference type="EMBL" id="JACOOL010000006">
    <property type="protein sequence ID" value="MBC5637181.1"/>
    <property type="molecule type" value="Genomic_DNA"/>
</dbReference>
<dbReference type="RefSeq" id="WP_186869887.1">
    <property type="nucleotide sequence ID" value="NZ_JACOOL010000006.1"/>
</dbReference>
<evidence type="ECO:0008006" key="3">
    <source>
        <dbReference type="Google" id="ProtNLM"/>
    </source>
</evidence>
<dbReference type="Proteomes" id="UP000637359">
    <property type="component" value="Unassembled WGS sequence"/>
</dbReference>